<evidence type="ECO:0000256" key="4">
    <source>
        <dbReference type="ARBA" id="ARBA00023136"/>
    </source>
</evidence>
<evidence type="ECO:0000313" key="10">
    <source>
        <dbReference type="Proteomes" id="UP000308549"/>
    </source>
</evidence>
<feature type="transmembrane region" description="Helical" evidence="7">
    <location>
        <begin position="168"/>
        <end position="187"/>
    </location>
</feature>
<evidence type="ECO:0000256" key="5">
    <source>
        <dbReference type="ARBA" id="ARBA00038359"/>
    </source>
</evidence>
<evidence type="ECO:0000256" key="6">
    <source>
        <dbReference type="SAM" id="MobiDB-lite"/>
    </source>
</evidence>
<dbReference type="EMBL" id="NAJL01000020">
    <property type="protein sequence ID" value="TKA27919.1"/>
    <property type="molecule type" value="Genomic_DNA"/>
</dbReference>
<evidence type="ECO:0000256" key="3">
    <source>
        <dbReference type="ARBA" id="ARBA00022989"/>
    </source>
</evidence>
<evidence type="ECO:0000313" key="9">
    <source>
        <dbReference type="EMBL" id="TKA27919.1"/>
    </source>
</evidence>
<dbReference type="Proteomes" id="UP000308549">
    <property type="component" value="Unassembled WGS sequence"/>
</dbReference>
<comment type="subcellular location">
    <subcellularLocation>
        <location evidence="1">Membrane</location>
        <topology evidence="1">Multi-pass membrane protein</topology>
    </subcellularLocation>
</comment>
<gene>
    <name evidence="9" type="ORF">B0A50_03984</name>
</gene>
<dbReference type="AlphaFoldDB" id="A0A4V5N534"/>
<feature type="compositionally biased region" description="Low complexity" evidence="6">
    <location>
        <begin position="313"/>
        <end position="322"/>
    </location>
</feature>
<evidence type="ECO:0000256" key="1">
    <source>
        <dbReference type="ARBA" id="ARBA00004141"/>
    </source>
</evidence>
<feature type="transmembrane region" description="Helical" evidence="7">
    <location>
        <begin position="49"/>
        <end position="70"/>
    </location>
</feature>
<dbReference type="InterPro" id="IPR052337">
    <property type="entry name" value="SAT4-like"/>
</dbReference>
<dbReference type="PANTHER" id="PTHR33048:SF149">
    <property type="entry name" value="UBID FAMILY DECARBOXYLASE"/>
    <property type="match status" value="1"/>
</dbReference>
<proteinExistence type="inferred from homology"/>
<name>A0A4V5N534_9PEZI</name>
<feature type="transmembrane region" description="Helical" evidence="7">
    <location>
        <begin position="99"/>
        <end position="122"/>
    </location>
</feature>
<accession>A0A4V5N534</accession>
<feature type="transmembrane region" description="Helical" evidence="7">
    <location>
        <begin position="199"/>
        <end position="226"/>
    </location>
</feature>
<keyword evidence="4 7" id="KW-0472">Membrane</keyword>
<comment type="caution">
    <text evidence="9">The sequence shown here is derived from an EMBL/GenBank/DDBJ whole genome shotgun (WGS) entry which is preliminary data.</text>
</comment>
<feature type="transmembrane region" description="Helical" evidence="7">
    <location>
        <begin position="238"/>
        <end position="258"/>
    </location>
</feature>
<reference evidence="9 10" key="1">
    <citation type="submission" date="2017-03" db="EMBL/GenBank/DDBJ databases">
        <title>Genomes of endolithic fungi from Antarctica.</title>
        <authorList>
            <person name="Coleine C."/>
            <person name="Masonjones S."/>
            <person name="Stajich J.E."/>
        </authorList>
    </citation>
    <scope>NUCLEOTIDE SEQUENCE [LARGE SCALE GENOMIC DNA]</scope>
    <source>
        <strain evidence="9 10">CCFEE 6315</strain>
    </source>
</reference>
<feature type="domain" description="Rhodopsin" evidence="8">
    <location>
        <begin position="162"/>
        <end position="255"/>
    </location>
</feature>
<dbReference type="OrthoDB" id="3903189at2759"/>
<sequence>MSDSITPCQRRFRIEAWTEFGLGVLAILIRIAAKLRKHGDVRRLLLEDWISLQIIVWYTLLAIAIHNIVFGGGSNFMTSKEEAALTPETKAERIRGSKWVLVSEQAMVMSVWSCKAIMLIAYRTITHATPDSPSQSHEYTADPFRSGLKRERWINAIASYWNFEYVEGFFNVSADVFVLLAAIPVVATVRLPWLQKAPLLVVFGLGIAVIAAAVLTKVYCLVPSLLSYEYLAWYHREVMMSIVVTMLPVIWSFLRELIPALQQWGYRANQGTPTTCRQGGPDSSGGVELRSRRRRSGDDLRMSDSEEEFNTASSISRHSVSSIKEENCKSDSDTRLRPPKATVHR</sequence>
<protein>
    <recommendedName>
        <fullName evidence="8">Rhodopsin domain-containing protein</fullName>
    </recommendedName>
</protein>
<dbReference type="Pfam" id="PF20684">
    <property type="entry name" value="Fung_rhodopsin"/>
    <property type="match status" value="1"/>
</dbReference>
<evidence type="ECO:0000259" key="8">
    <source>
        <dbReference type="Pfam" id="PF20684"/>
    </source>
</evidence>
<keyword evidence="3 7" id="KW-1133">Transmembrane helix</keyword>
<evidence type="ECO:0000256" key="7">
    <source>
        <dbReference type="SAM" id="Phobius"/>
    </source>
</evidence>
<dbReference type="GO" id="GO:0016020">
    <property type="term" value="C:membrane"/>
    <property type="evidence" value="ECO:0007669"/>
    <property type="project" value="UniProtKB-SubCell"/>
</dbReference>
<feature type="transmembrane region" description="Helical" evidence="7">
    <location>
        <begin position="12"/>
        <end position="33"/>
    </location>
</feature>
<evidence type="ECO:0000256" key="2">
    <source>
        <dbReference type="ARBA" id="ARBA00022692"/>
    </source>
</evidence>
<organism evidence="9 10">
    <name type="scientific">Salinomyces thailandicus</name>
    <dbReference type="NCBI Taxonomy" id="706561"/>
    <lineage>
        <taxon>Eukaryota</taxon>
        <taxon>Fungi</taxon>
        <taxon>Dikarya</taxon>
        <taxon>Ascomycota</taxon>
        <taxon>Pezizomycotina</taxon>
        <taxon>Dothideomycetes</taxon>
        <taxon>Dothideomycetidae</taxon>
        <taxon>Mycosphaerellales</taxon>
        <taxon>Teratosphaeriaceae</taxon>
        <taxon>Salinomyces</taxon>
    </lineage>
</organism>
<keyword evidence="2 7" id="KW-0812">Transmembrane</keyword>
<comment type="similarity">
    <text evidence="5">Belongs to the SAT4 family.</text>
</comment>
<feature type="region of interest" description="Disordered" evidence="6">
    <location>
        <begin position="271"/>
        <end position="345"/>
    </location>
</feature>
<dbReference type="PANTHER" id="PTHR33048">
    <property type="entry name" value="PTH11-LIKE INTEGRAL MEMBRANE PROTEIN (AFU_ORTHOLOGUE AFUA_5G11245)"/>
    <property type="match status" value="1"/>
</dbReference>
<feature type="compositionally biased region" description="Basic and acidic residues" evidence="6">
    <location>
        <begin position="323"/>
        <end position="336"/>
    </location>
</feature>
<keyword evidence="10" id="KW-1185">Reference proteome</keyword>
<dbReference type="InterPro" id="IPR049326">
    <property type="entry name" value="Rhodopsin_dom_fungi"/>
</dbReference>